<reference evidence="1" key="1">
    <citation type="submission" date="2022-10" db="EMBL/GenBank/DDBJ databases">
        <authorList>
            <person name="Chen Y."/>
            <person name="Dougan E. K."/>
            <person name="Chan C."/>
            <person name="Rhodes N."/>
            <person name="Thang M."/>
        </authorList>
    </citation>
    <scope>NUCLEOTIDE SEQUENCE</scope>
</reference>
<evidence type="ECO:0000313" key="3">
    <source>
        <dbReference type="Proteomes" id="UP001152797"/>
    </source>
</evidence>
<sequence length="149" mass="16890">MADIDRIQERGWHVKSVTIVKECQGGEGKGKMLRTPNFVVSGSVKDRWAKGKGTKEDWEGLLHKAHIFVLRSYLALSERDPQIRYVEEATRAFIEAWERGSLEDPIMTQTMLTKVRSLFNSHLHKAFACLDFQSVDDLLAAVLSSVELS</sequence>
<reference evidence="2 3" key="2">
    <citation type="submission" date="2024-05" db="EMBL/GenBank/DDBJ databases">
        <authorList>
            <person name="Chen Y."/>
            <person name="Shah S."/>
            <person name="Dougan E. K."/>
            <person name="Thang M."/>
            <person name="Chan C."/>
        </authorList>
    </citation>
    <scope>NUCLEOTIDE SEQUENCE [LARGE SCALE GENOMIC DNA]</scope>
</reference>
<proteinExistence type="predicted"/>
<protein>
    <submittedName>
        <fullName evidence="1">Uncharacterized protein</fullName>
    </submittedName>
</protein>
<keyword evidence="3" id="KW-1185">Reference proteome</keyword>
<organism evidence="1">
    <name type="scientific">Cladocopium goreaui</name>
    <dbReference type="NCBI Taxonomy" id="2562237"/>
    <lineage>
        <taxon>Eukaryota</taxon>
        <taxon>Sar</taxon>
        <taxon>Alveolata</taxon>
        <taxon>Dinophyceae</taxon>
        <taxon>Suessiales</taxon>
        <taxon>Symbiodiniaceae</taxon>
        <taxon>Cladocopium</taxon>
    </lineage>
</organism>
<gene>
    <name evidence="1" type="ORF">C1SCF055_LOCUS42192</name>
</gene>
<dbReference type="Proteomes" id="UP001152797">
    <property type="component" value="Unassembled WGS sequence"/>
</dbReference>
<dbReference type="EMBL" id="CAMXCT030006642">
    <property type="protein sequence ID" value="CAL4804868.1"/>
    <property type="molecule type" value="Genomic_DNA"/>
</dbReference>
<comment type="caution">
    <text evidence="1">The sequence shown here is derived from an EMBL/GenBank/DDBJ whole genome shotgun (WGS) entry which is preliminary data.</text>
</comment>
<dbReference type="AlphaFoldDB" id="A0A9P1M0I7"/>
<accession>A0A9P1M0I7</accession>
<evidence type="ECO:0000313" key="2">
    <source>
        <dbReference type="EMBL" id="CAL4804868.1"/>
    </source>
</evidence>
<name>A0A9P1M0I7_9DINO</name>
<evidence type="ECO:0000313" key="1">
    <source>
        <dbReference type="EMBL" id="CAI4017556.1"/>
    </source>
</evidence>
<dbReference type="EMBL" id="CAMXCT010006642">
    <property type="protein sequence ID" value="CAI4017556.1"/>
    <property type="molecule type" value="Genomic_DNA"/>
</dbReference>
<dbReference type="EMBL" id="CAMXCT020006642">
    <property type="protein sequence ID" value="CAL1170931.1"/>
    <property type="molecule type" value="Genomic_DNA"/>
</dbReference>